<evidence type="ECO:0000313" key="2">
    <source>
        <dbReference type="Proteomes" id="UP000244016"/>
    </source>
</evidence>
<gene>
    <name evidence="1" type="ORF">BLITH_0240</name>
</gene>
<sequence>MPEGRFLRLRVDSLRDRLSRKRSRKRGGRLLLSETAGELRRPFCMERDGRLYIYFTFLLRKIYFAGKRNPV</sequence>
<name>A0A2T5GAF8_9BACL</name>
<dbReference type="EMBL" id="PEBW01000001">
    <property type="protein sequence ID" value="PTQ53160.1"/>
    <property type="molecule type" value="Genomic_DNA"/>
</dbReference>
<protein>
    <submittedName>
        <fullName evidence="1">Uncharacterized protein</fullName>
    </submittedName>
</protein>
<dbReference type="Proteomes" id="UP000244016">
    <property type="component" value="Unassembled WGS sequence"/>
</dbReference>
<reference evidence="1 2" key="1">
    <citation type="submission" date="2017-08" db="EMBL/GenBank/DDBJ databases">
        <title>Burning lignite coal seam in the remote Altai Mountains harbors a hydrogen-driven thermophilic microbial community.</title>
        <authorList>
            <person name="Kadnikov V.V."/>
            <person name="Mardanov A.V."/>
            <person name="Ivasenko D."/>
            <person name="Beletsky A.V."/>
            <person name="Karnachuk O.V."/>
            <person name="Ravin N.V."/>
        </authorList>
    </citation>
    <scope>NUCLEOTIDE SEQUENCE [LARGE SCALE GENOMIC DNA]</scope>
    <source>
        <strain evidence="1">AL31</strain>
    </source>
</reference>
<proteinExistence type="predicted"/>
<organism evidence="1 2">
    <name type="scientific">Brockia lithotrophica</name>
    <dbReference type="NCBI Taxonomy" id="933949"/>
    <lineage>
        <taxon>Bacteria</taxon>
        <taxon>Bacillati</taxon>
        <taxon>Bacillota</taxon>
        <taxon>Bacilli</taxon>
        <taxon>Bacillales</taxon>
        <taxon>Bacillales Family X. Incertae Sedis</taxon>
        <taxon>Brockia</taxon>
    </lineage>
</organism>
<evidence type="ECO:0000313" key="1">
    <source>
        <dbReference type="EMBL" id="PTQ53160.1"/>
    </source>
</evidence>
<comment type="caution">
    <text evidence="1">The sequence shown here is derived from an EMBL/GenBank/DDBJ whole genome shotgun (WGS) entry which is preliminary data.</text>
</comment>
<dbReference type="AlphaFoldDB" id="A0A2T5GAF8"/>
<accession>A0A2T5GAF8</accession>